<dbReference type="InterPro" id="IPR023298">
    <property type="entry name" value="ATPase_P-typ_TM_dom_sf"/>
</dbReference>
<comment type="caution">
    <text evidence="3">The sequence shown here is derived from an EMBL/GenBank/DDBJ whole genome shotgun (WGS) entry which is preliminary data.</text>
</comment>
<dbReference type="OrthoDB" id="6021927at2759"/>
<keyword evidence="4" id="KW-1185">Reference proteome</keyword>
<protein>
    <submittedName>
        <fullName evidence="3">Uncharacterized protein</fullName>
    </submittedName>
</protein>
<feature type="region of interest" description="Disordered" evidence="1">
    <location>
        <begin position="37"/>
        <end position="56"/>
    </location>
</feature>
<evidence type="ECO:0000313" key="3">
    <source>
        <dbReference type="EMBL" id="KAJ7382613.1"/>
    </source>
</evidence>
<keyword evidence="2" id="KW-1133">Transmembrane helix</keyword>
<dbReference type="InterPro" id="IPR023214">
    <property type="entry name" value="HAD_sf"/>
</dbReference>
<dbReference type="PANTHER" id="PTHR13219:SF6">
    <property type="entry name" value="TRANSMEMBRANE PROTEIN 94"/>
    <property type="match status" value="1"/>
</dbReference>
<proteinExistence type="predicted"/>
<dbReference type="SUPFAM" id="SSF81665">
    <property type="entry name" value="Calcium ATPase, transmembrane domain M"/>
    <property type="match status" value="1"/>
</dbReference>
<feature type="transmembrane region" description="Helical" evidence="2">
    <location>
        <begin position="449"/>
        <end position="475"/>
    </location>
</feature>
<dbReference type="PANTHER" id="PTHR13219">
    <property type="entry name" value="TRANSMEMBRANE PROTEIN 94"/>
    <property type="match status" value="1"/>
</dbReference>
<dbReference type="InterPro" id="IPR039720">
    <property type="entry name" value="TMEM94"/>
</dbReference>
<organism evidence="3 4">
    <name type="scientific">Desmophyllum pertusum</name>
    <dbReference type="NCBI Taxonomy" id="174260"/>
    <lineage>
        <taxon>Eukaryota</taxon>
        <taxon>Metazoa</taxon>
        <taxon>Cnidaria</taxon>
        <taxon>Anthozoa</taxon>
        <taxon>Hexacorallia</taxon>
        <taxon>Scleractinia</taxon>
        <taxon>Caryophylliina</taxon>
        <taxon>Caryophylliidae</taxon>
        <taxon>Desmophyllum</taxon>
    </lineage>
</organism>
<keyword evidence="2" id="KW-0812">Transmembrane</keyword>
<evidence type="ECO:0000256" key="2">
    <source>
        <dbReference type="SAM" id="Phobius"/>
    </source>
</evidence>
<dbReference type="AlphaFoldDB" id="A0A9W9ZKW9"/>
<dbReference type="Proteomes" id="UP001163046">
    <property type="component" value="Unassembled WGS sequence"/>
</dbReference>
<keyword evidence="2" id="KW-0472">Membrane</keyword>
<accession>A0A9W9ZKW9</accession>
<gene>
    <name evidence="3" type="ORF">OS493_033971</name>
</gene>
<dbReference type="Gene3D" id="1.20.1110.10">
    <property type="entry name" value="Calcium-transporting ATPase, transmembrane domain"/>
    <property type="match status" value="1"/>
</dbReference>
<dbReference type="Gene3D" id="3.40.50.1000">
    <property type="entry name" value="HAD superfamily/HAD-like"/>
    <property type="match status" value="1"/>
</dbReference>
<evidence type="ECO:0000256" key="1">
    <source>
        <dbReference type="SAM" id="MobiDB-lite"/>
    </source>
</evidence>
<sequence>MSAHCVAFAYRPVSEQIPEEDSGDVYLELPSTAQWISSESDEVESASEISEDETEKTDRDNVFNIIELLNTDVKATSLLDKVNTAENVEGYQRILGGQIFIGVVTLQFQAKKDILPLIEDLNNAGIRFVYFSSENELRSRIFAERMGLETGWNCHISLREGSHLLEDRGSIANISHKAEGAEGDPLLESHSDGGTLLGSSQISAPEDYWFFANRAKLPRGIQDIRPHLENVDNVPLLVPLFTDCTPSAVQEMISIMQDYGEVVCCVGSSFNASNPAIFIQADMSIAVEPLFPQLCLKGLPKDFRSGTPQLGHENAREKLHRRFSDEQSTEEESELSPLELSAFLNALPCSLAFHRDASFEFKDLIREARRLCFGLRNCFSFMLSCQLVLSAVMFLASCLLLPPPLTGLHLLWLSCLIVPLLSLSLIGSPDDQDLMTMITGKNDKNFKDITNTVCFFFIVCFFPSICVCCLVLFPLNLCGICFSLNEISSNCHYLLGLR</sequence>
<dbReference type="EMBL" id="MU825919">
    <property type="protein sequence ID" value="KAJ7382613.1"/>
    <property type="molecule type" value="Genomic_DNA"/>
</dbReference>
<feature type="transmembrane region" description="Helical" evidence="2">
    <location>
        <begin position="379"/>
        <end position="402"/>
    </location>
</feature>
<name>A0A9W9ZKW9_9CNID</name>
<reference evidence="3" key="1">
    <citation type="submission" date="2023-01" db="EMBL/GenBank/DDBJ databases">
        <title>Genome assembly of the deep-sea coral Lophelia pertusa.</title>
        <authorList>
            <person name="Herrera S."/>
            <person name="Cordes E."/>
        </authorList>
    </citation>
    <scope>NUCLEOTIDE SEQUENCE</scope>
    <source>
        <strain evidence="3">USNM1676648</strain>
        <tissue evidence="3">Polyp</tissue>
    </source>
</reference>
<feature type="transmembrane region" description="Helical" evidence="2">
    <location>
        <begin position="408"/>
        <end position="428"/>
    </location>
</feature>
<evidence type="ECO:0000313" key="4">
    <source>
        <dbReference type="Proteomes" id="UP001163046"/>
    </source>
</evidence>
<feature type="compositionally biased region" description="Acidic residues" evidence="1">
    <location>
        <begin position="39"/>
        <end position="55"/>
    </location>
</feature>